<dbReference type="RefSeq" id="WP_098037559.1">
    <property type="nucleotide sequence ID" value="NZ_CWGJ01000006.1"/>
</dbReference>
<dbReference type="InterPro" id="IPR013154">
    <property type="entry name" value="ADH-like_N"/>
</dbReference>
<evidence type="ECO:0000259" key="3">
    <source>
        <dbReference type="Pfam" id="PF00107"/>
    </source>
</evidence>
<sequence length="277" mass="30387">MLPAVPGWEGAGTVVENGGGALGWWLKGRRVACGGQSERDGTWAEYYIADARTCIPLKRGVSSEQGSALIINPLTAIGMMEKALQGGHKAIIQTAALSQVGRMVQVLAKMHHLPLINIVRKPEQIAELKEAGEKWVLSSTDEQFFSKLKEMARSLKATIAFDAVAGEMTGQILSAMPPQSRILVYGSLSEKHCEKIAPLGLIFEMKKVEGFWLTDWIQKSGILKTVRSFRTVQNLIEKGEFKTKIQSAVGFEEWKEALLAYHHDMTAGKVILNPAIS</sequence>
<protein>
    <submittedName>
        <fullName evidence="5">Zn-dependent oxidoreductase</fullName>
    </submittedName>
</protein>
<evidence type="ECO:0000313" key="5">
    <source>
        <dbReference type="EMBL" id="CRX37699.1"/>
    </source>
</evidence>
<dbReference type="SUPFAM" id="SSF51735">
    <property type="entry name" value="NAD(P)-binding Rossmann-fold domains"/>
    <property type="match status" value="1"/>
</dbReference>
<reference evidence="6" key="1">
    <citation type="submission" date="2015-06" db="EMBL/GenBank/DDBJ databases">
        <authorList>
            <person name="Bertelli C."/>
        </authorList>
    </citation>
    <scope>NUCLEOTIDE SEQUENCE [LARGE SCALE GENOMIC DNA]</scope>
    <source>
        <strain evidence="6">CRIB-30</strain>
    </source>
</reference>
<feature type="domain" description="Alcohol dehydrogenase-like N-terminal" evidence="4">
    <location>
        <begin position="2"/>
        <end position="58"/>
    </location>
</feature>
<organism evidence="5 6">
    <name type="scientific">Estrella lausannensis</name>
    <dbReference type="NCBI Taxonomy" id="483423"/>
    <lineage>
        <taxon>Bacteria</taxon>
        <taxon>Pseudomonadati</taxon>
        <taxon>Chlamydiota</taxon>
        <taxon>Chlamydiia</taxon>
        <taxon>Parachlamydiales</taxon>
        <taxon>Candidatus Criblamydiaceae</taxon>
        <taxon>Estrella</taxon>
    </lineage>
</organism>
<dbReference type="Gene3D" id="3.90.180.10">
    <property type="entry name" value="Medium-chain alcohol dehydrogenases, catalytic domain"/>
    <property type="match status" value="1"/>
</dbReference>
<dbReference type="InterPro" id="IPR013149">
    <property type="entry name" value="ADH-like_C"/>
</dbReference>
<dbReference type="EMBL" id="CWGJ01000006">
    <property type="protein sequence ID" value="CRX37699.1"/>
    <property type="molecule type" value="Genomic_DNA"/>
</dbReference>
<dbReference type="PANTHER" id="PTHR48106">
    <property type="entry name" value="QUINONE OXIDOREDUCTASE PIG3-RELATED"/>
    <property type="match status" value="1"/>
</dbReference>
<gene>
    <name evidence="5" type="ORF">ELAC_0338</name>
</gene>
<dbReference type="OrthoDB" id="9787435at2"/>
<proteinExistence type="predicted"/>
<evidence type="ECO:0000259" key="4">
    <source>
        <dbReference type="Pfam" id="PF08240"/>
    </source>
</evidence>
<dbReference type="Pfam" id="PF08240">
    <property type="entry name" value="ADH_N"/>
    <property type="match status" value="1"/>
</dbReference>
<dbReference type="SUPFAM" id="SSF50129">
    <property type="entry name" value="GroES-like"/>
    <property type="match status" value="1"/>
</dbReference>
<evidence type="ECO:0000256" key="2">
    <source>
        <dbReference type="ARBA" id="ARBA00023002"/>
    </source>
</evidence>
<feature type="domain" description="Alcohol dehydrogenase-like C-terminal" evidence="3">
    <location>
        <begin position="100"/>
        <end position="215"/>
    </location>
</feature>
<evidence type="ECO:0000256" key="1">
    <source>
        <dbReference type="ARBA" id="ARBA00022857"/>
    </source>
</evidence>
<dbReference type="GO" id="GO:0070402">
    <property type="term" value="F:NADPH binding"/>
    <property type="evidence" value="ECO:0007669"/>
    <property type="project" value="TreeGrafter"/>
</dbReference>
<name>A0A0H5DQ85_9BACT</name>
<keyword evidence="2" id="KW-0560">Oxidoreductase</keyword>
<dbReference type="PANTHER" id="PTHR48106:SF18">
    <property type="entry name" value="QUINONE OXIDOREDUCTASE PIG3"/>
    <property type="match status" value="1"/>
</dbReference>
<dbReference type="InterPro" id="IPR011032">
    <property type="entry name" value="GroES-like_sf"/>
</dbReference>
<dbReference type="AlphaFoldDB" id="A0A0H5DQ85"/>
<dbReference type="Proteomes" id="UP000220251">
    <property type="component" value="Unassembled WGS sequence"/>
</dbReference>
<keyword evidence="1" id="KW-0521">NADP</keyword>
<accession>A0A0H5DQ85</accession>
<dbReference type="InterPro" id="IPR036291">
    <property type="entry name" value="NAD(P)-bd_dom_sf"/>
</dbReference>
<keyword evidence="6" id="KW-1185">Reference proteome</keyword>
<evidence type="ECO:0000313" key="6">
    <source>
        <dbReference type="Proteomes" id="UP000220251"/>
    </source>
</evidence>
<dbReference type="Pfam" id="PF00107">
    <property type="entry name" value="ADH_zinc_N"/>
    <property type="match status" value="1"/>
</dbReference>
<dbReference type="GO" id="GO:0016651">
    <property type="term" value="F:oxidoreductase activity, acting on NAD(P)H"/>
    <property type="evidence" value="ECO:0007669"/>
    <property type="project" value="TreeGrafter"/>
</dbReference>
<dbReference type="Gene3D" id="3.40.50.720">
    <property type="entry name" value="NAD(P)-binding Rossmann-like Domain"/>
    <property type="match status" value="1"/>
</dbReference>